<keyword evidence="11" id="KW-0735">Signal-anchor</keyword>
<gene>
    <name evidence="20" type="ORF">AX774_g2768</name>
</gene>
<proteinExistence type="inferred from homology"/>
<comment type="subcellular location">
    <subcellularLocation>
        <location evidence="3">Endosome</location>
        <location evidence="3">Multivesicular body membrane</location>
        <topology evidence="3">Single-pass type II membrane protein</topology>
    </subcellularLocation>
    <subcellularLocation>
        <location evidence="2">Prevacuolar compartment membrane</location>
        <topology evidence="2">Single-pass type II membrane protein</topology>
    </subcellularLocation>
</comment>
<evidence type="ECO:0000256" key="16">
    <source>
        <dbReference type="ARBA" id="ARBA00023180"/>
    </source>
</evidence>
<evidence type="ECO:0000256" key="13">
    <source>
        <dbReference type="ARBA" id="ARBA00023006"/>
    </source>
</evidence>
<dbReference type="InterPro" id="IPR002921">
    <property type="entry name" value="Fungal_lipase-type"/>
</dbReference>
<evidence type="ECO:0000256" key="12">
    <source>
        <dbReference type="ARBA" id="ARBA00022989"/>
    </source>
</evidence>
<evidence type="ECO:0000256" key="6">
    <source>
        <dbReference type="ARBA" id="ARBA00013279"/>
    </source>
</evidence>
<keyword evidence="21" id="KW-1185">Reference proteome</keyword>
<keyword evidence="7" id="KW-0812">Transmembrane</keyword>
<dbReference type="CDD" id="cd00519">
    <property type="entry name" value="Lipase_3"/>
    <property type="match status" value="1"/>
</dbReference>
<keyword evidence="15" id="KW-0472">Membrane</keyword>
<evidence type="ECO:0000256" key="4">
    <source>
        <dbReference type="ARBA" id="ARBA00010701"/>
    </source>
</evidence>
<evidence type="ECO:0000256" key="18">
    <source>
        <dbReference type="ARBA" id="ARBA00029828"/>
    </source>
</evidence>
<evidence type="ECO:0000256" key="5">
    <source>
        <dbReference type="ARBA" id="ARBA00011137"/>
    </source>
</evidence>
<dbReference type="Pfam" id="PF01764">
    <property type="entry name" value="Lipase_3"/>
    <property type="match status" value="1"/>
</dbReference>
<keyword evidence="10" id="KW-0442">Lipid degradation</keyword>
<comment type="caution">
    <text evidence="20">The sequence shown here is derived from an EMBL/GenBank/DDBJ whole genome shotgun (WGS) entry which is preliminary data.</text>
</comment>
<evidence type="ECO:0000256" key="2">
    <source>
        <dbReference type="ARBA" id="ARBA00004270"/>
    </source>
</evidence>
<sequence length="339" mass="37793">MRQKYLASKHGIQKSYWKTEIKKKTVDWDYVVDDGLLVPNTRDKETILSLARMAANAYNSIDGDEWEDLGEPWKNKTAIGWESDGLRGHVFATQDNKTLVLSIKGTSASLFLVGRGPTSVKDKFNDNRMFSCCCARVDYSWSTVCDCYMGSNQCDERCLQNSMSIAEDLYFYTAAMLIMDLTNRYPDSQIVLTGHSLGGSLAALMGLSFGLPVVAFEAPGDLLAAKRLHLPMPPAIDFATLPIYHVGHDADPIFTGTCTGASSSCYYAGYALETKCHLGNSCMLGVAEKLNWRLDIRHHRITEVIEHVLLPWDRITNSTSLPECKPEVDCVDCGLWQYV</sequence>
<dbReference type="GO" id="GO:0005775">
    <property type="term" value="C:vacuolar lumen"/>
    <property type="evidence" value="ECO:0007669"/>
    <property type="project" value="TreeGrafter"/>
</dbReference>
<evidence type="ECO:0000256" key="9">
    <source>
        <dbReference type="ARBA" id="ARBA00022801"/>
    </source>
</evidence>
<comment type="similarity">
    <text evidence="4">Belongs to the AB hydrolase superfamily. Lipase family.</text>
</comment>
<dbReference type="EMBL" id="LSSK01000321">
    <property type="protein sequence ID" value="OMH83722.1"/>
    <property type="molecule type" value="Genomic_DNA"/>
</dbReference>
<dbReference type="PANTHER" id="PTHR47175:SF2">
    <property type="entry name" value="LIPASE ATG15-RELATED"/>
    <property type="match status" value="1"/>
</dbReference>
<keyword evidence="13" id="KW-0072">Autophagy</keyword>
<dbReference type="OrthoDB" id="58570at2759"/>
<evidence type="ECO:0000256" key="17">
    <source>
        <dbReference type="ARBA" id="ARBA00024663"/>
    </source>
</evidence>
<dbReference type="Proteomes" id="UP000188320">
    <property type="component" value="Unassembled WGS sequence"/>
</dbReference>
<organism evidence="20 21">
    <name type="scientific">Zancudomyces culisetae</name>
    <name type="common">Gut fungus</name>
    <name type="synonym">Smittium culisetae</name>
    <dbReference type="NCBI Taxonomy" id="1213189"/>
    <lineage>
        <taxon>Eukaryota</taxon>
        <taxon>Fungi</taxon>
        <taxon>Fungi incertae sedis</taxon>
        <taxon>Zoopagomycota</taxon>
        <taxon>Kickxellomycotina</taxon>
        <taxon>Harpellomycetes</taxon>
        <taxon>Harpellales</taxon>
        <taxon>Legeriomycetaceae</taxon>
        <taxon>Zancudomyces</taxon>
    </lineage>
</organism>
<evidence type="ECO:0000256" key="3">
    <source>
        <dbReference type="ARBA" id="ARBA00004343"/>
    </source>
</evidence>
<dbReference type="GO" id="GO:0004620">
    <property type="term" value="F:phospholipase activity"/>
    <property type="evidence" value="ECO:0007669"/>
    <property type="project" value="TreeGrafter"/>
</dbReference>
<accession>A0A1R1PS57</accession>
<dbReference type="Gene3D" id="3.40.50.1820">
    <property type="entry name" value="alpha/beta hydrolase"/>
    <property type="match status" value="1"/>
</dbReference>
<evidence type="ECO:0000256" key="14">
    <source>
        <dbReference type="ARBA" id="ARBA00023098"/>
    </source>
</evidence>
<dbReference type="GO" id="GO:0032585">
    <property type="term" value="C:multivesicular body membrane"/>
    <property type="evidence" value="ECO:0007669"/>
    <property type="project" value="UniProtKB-SubCell"/>
</dbReference>
<evidence type="ECO:0000256" key="8">
    <source>
        <dbReference type="ARBA" id="ARBA00022753"/>
    </source>
</evidence>
<keyword evidence="14" id="KW-0443">Lipid metabolism</keyword>
<feature type="domain" description="Fungal lipase-type" evidence="19">
    <location>
        <begin position="178"/>
        <end position="207"/>
    </location>
</feature>
<keyword evidence="12" id="KW-1133">Transmembrane helix</keyword>
<evidence type="ECO:0000256" key="11">
    <source>
        <dbReference type="ARBA" id="ARBA00022968"/>
    </source>
</evidence>
<reference evidence="21" key="1">
    <citation type="submission" date="2017-01" db="EMBL/GenBank/DDBJ databases">
        <authorList>
            <person name="Wang Y."/>
            <person name="White M."/>
            <person name="Kvist S."/>
            <person name="Moncalvo J.-M."/>
        </authorList>
    </citation>
    <scope>NUCLEOTIDE SEQUENCE [LARGE SCALE GENOMIC DNA]</scope>
    <source>
        <strain evidence="21">COL-18-3</strain>
    </source>
</reference>
<protein>
    <recommendedName>
        <fullName evidence="6">triacylglycerol lipase</fullName>
        <ecNumber evidence="6">3.1.1.3</ecNumber>
    </recommendedName>
    <alternativeName>
        <fullName evidence="18">Autophagy-related protein 15</fullName>
    </alternativeName>
</protein>
<dbReference type="InterPro" id="IPR050805">
    <property type="entry name" value="ATG15_Lipase"/>
</dbReference>
<keyword evidence="9" id="KW-0378">Hydrolase</keyword>
<keyword evidence="16" id="KW-0325">Glycoprotein</keyword>
<evidence type="ECO:0000256" key="1">
    <source>
        <dbReference type="ARBA" id="ARBA00001024"/>
    </source>
</evidence>
<dbReference type="SUPFAM" id="SSF53474">
    <property type="entry name" value="alpha/beta-Hydrolases"/>
    <property type="match status" value="1"/>
</dbReference>
<evidence type="ECO:0000256" key="10">
    <source>
        <dbReference type="ARBA" id="ARBA00022963"/>
    </source>
</evidence>
<dbReference type="GO" id="GO:0034496">
    <property type="term" value="P:multivesicular body membrane disassembly"/>
    <property type="evidence" value="ECO:0007669"/>
    <property type="project" value="TreeGrafter"/>
</dbReference>
<comment type="subunit">
    <text evidence="5">Binds to both phosphatidylinositol (PI) and phosphatidylinositol 3,5-bisphosphate (PIP2).</text>
</comment>
<dbReference type="AlphaFoldDB" id="A0A1R1PS57"/>
<dbReference type="GO" id="GO:0006660">
    <property type="term" value="P:phosphatidylserine catabolic process"/>
    <property type="evidence" value="ECO:0007669"/>
    <property type="project" value="TreeGrafter"/>
</dbReference>
<dbReference type="PANTHER" id="PTHR47175">
    <property type="entry name" value="LIPASE ATG15-RELATED"/>
    <property type="match status" value="1"/>
</dbReference>
<dbReference type="InterPro" id="IPR029058">
    <property type="entry name" value="AB_hydrolase_fold"/>
</dbReference>
<dbReference type="GO" id="GO:0046461">
    <property type="term" value="P:neutral lipid catabolic process"/>
    <property type="evidence" value="ECO:0007669"/>
    <property type="project" value="TreeGrafter"/>
</dbReference>
<dbReference type="GO" id="GO:0034727">
    <property type="term" value="P:piecemeal microautophagy of the nucleus"/>
    <property type="evidence" value="ECO:0007669"/>
    <property type="project" value="TreeGrafter"/>
</dbReference>
<comment type="function">
    <text evidence="17">Lipase which is essential for lysis of subvacuolar cytoplasm to vacuole targeted bodies and intravacuolar autophagic bodies. Involved in the lysis of intravacuolar multivesicular body (MVB) vesicles. The intravacuolar membrane disintegration by ATG15 is critical to life span extension.</text>
</comment>
<evidence type="ECO:0000259" key="19">
    <source>
        <dbReference type="Pfam" id="PF01764"/>
    </source>
</evidence>
<dbReference type="GO" id="GO:0004806">
    <property type="term" value="F:triacylglycerol lipase activity"/>
    <property type="evidence" value="ECO:0007669"/>
    <property type="project" value="UniProtKB-EC"/>
</dbReference>
<comment type="catalytic activity">
    <reaction evidence="1">
        <text>a triacylglycerol + H2O = a diacylglycerol + a fatty acid + H(+)</text>
        <dbReference type="Rhea" id="RHEA:12044"/>
        <dbReference type="ChEBI" id="CHEBI:15377"/>
        <dbReference type="ChEBI" id="CHEBI:15378"/>
        <dbReference type="ChEBI" id="CHEBI:17855"/>
        <dbReference type="ChEBI" id="CHEBI:18035"/>
        <dbReference type="ChEBI" id="CHEBI:28868"/>
        <dbReference type="EC" id="3.1.1.3"/>
    </reaction>
</comment>
<evidence type="ECO:0000256" key="7">
    <source>
        <dbReference type="ARBA" id="ARBA00022692"/>
    </source>
</evidence>
<evidence type="ECO:0000313" key="21">
    <source>
        <dbReference type="Proteomes" id="UP000188320"/>
    </source>
</evidence>
<evidence type="ECO:0000256" key="15">
    <source>
        <dbReference type="ARBA" id="ARBA00023136"/>
    </source>
</evidence>
<name>A0A1R1PS57_ZANCU</name>
<keyword evidence="8" id="KW-0967">Endosome</keyword>
<dbReference type="EC" id="3.1.1.3" evidence="6"/>
<evidence type="ECO:0000313" key="20">
    <source>
        <dbReference type="EMBL" id="OMH83722.1"/>
    </source>
</evidence>